<evidence type="ECO:0000313" key="2">
    <source>
        <dbReference type="Proteomes" id="UP000002572"/>
    </source>
</evidence>
<evidence type="ECO:0000313" key="1">
    <source>
        <dbReference type="EMBL" id="ADU65684.1"/>
    </source>
</evidence>
<reference evidence="1 2" key="1">
    <citation type="submission" date="2010-12" db="EMBL/GenBank/DDBJ databases">
        <title>Complete sequence of Desulfurispirillum indicum S5.</title>
        <authorList>
            <consortium name="US DOE Joint Genome Institute"/>
            <person name="Lucas S."/>
            <person name="Copeland A."/>
            <person name="Lapidus A."/>
            <person name="Cheng J.-F."/>
            <person name="Goodwin L."/>
            <person name="Pitluck S."/>
            <person name="Chertkov O."/>
            <person name="Held B."/>
            <person name="Detter J.C."/>
            <person name="Han C."/>
            <person name="Tapia R."/>
            <person name="Land M."/>
            <person name="Hauser L."/>
            <person name="Kyrpides N."/>
            <person name="Ivanova N."/>
            <person name="Mikhailova N."/>
            <person name="Haggblom M."/>
            <person name="Rauschenbach I."/>
            <person name="Bini E."/>
            <person name="Woyke T."/>
        </authorList>
    </citation>
    <scope>NUCLEOTIDE SEQUENCE [LARGE SCALE GENOMIC DNA]</scope>
    <source>
        <strain evidence="2">ATCC BAA-1389 / DSM 22839 / S5</strain>
    </source>
</reference>
<sequence>MSVFEDLRAALQRRSDAGEFPDFLYGPVKSIAESPDTYGDREEIVETLLMQVDEYETYAESGCCKTAFDSEDIKVTLKRLGYPGPVGSR</sequence>
<protein>
    <submittedName>
        <fullName evidence="1">Uncharacterized protein</fullName>
    </submittedName>
</protein>
<dbReference type="Proteomes" id="UP000002572">
    <property type="component" value="Chromosome"/>
</dbReference>
<dbReference type="STRING" id="653733.Selin_0946"/>
<dbReference type="eggNOG" id="ENOG5033B7Q">
    <property type="taxonomic scope" value="Bacteria"/>
</dbReference>
<dbReference type="OrthoDB" id="9813688at2"/>
<dbReference type="EMBL" id="CP002432">
    <property type="protein sequence ID" value="ADU65684.1"/>
    <property type="molecule type" value="Genomic_DNA"/>
</dbReference>
<gene>
    <name evidence="1" type="ordered locus">Selin_0946</name>
</gene>
<organism evidence="1 2">
    <name type="scientific">Desulfurispirillum indicum (strain ATCC BAA-1389 / DSM 22839 / S5)</name>
    <dbReference type="NCBI Taxonomy" id="653733"/>
    <lineage>
        <taxon>Bacteria</taxon>
        <taxon>Pseudomonadati</taxon>
        <taxon>Chrysiogenota</taxon>
        <taxon>Chrysiogenia</taxon>
        <taxon>Chrysiogenales</taxon>
        <taxon>Chrysiogenaceae</taxon>
        <taxon>Desulfurispirillum</taxon>
    </lineage>
</organism>
<dbReference type="KEGG" id="din:Selin_0946"/>
<dbReference type="AlphaFoldDB" id="E6W323"/>
<proteinExistence type="predicted"/>
<dbReference type="NCBIfam" id="NF045727">
    <property type="entry name" value="GSU3529_fam"/>
    <property type="match status" value="1"/>
</dbReference>
<dbReference type="HOGENOM" id="CLU_191331_0_0_0"/>
<keyword evidence="2" id="KW-1185">Reference proteome</keyword>
<name>E6W323_DESIS</name>
<dbReference type="InParanoid" id="E6W323"/>
<dbReference type="RefSeq" id="WP_013505568.1">
    <property type="nucleotide sequence ID" value="NC_014836.1"/>
</dbReference>
<accession>E6W323</accession>